<proteinExistence type="predicted"/>
<protein>
    <submittedName>
        <fullName evidence="1">Uncharacterized protein</fullName>
    </submittedName>
</protein>
<evidence type="ECO:0000313" key="1">
    <source>
        <dbReference type="EMBL" id="MBU9735078.1"/>
    </source>
</evidence>
<evidence type="ECO:0000313" key="2">
    <source>
        <dbReference type="Proteomes" id="UP000712157"/>
    </source>
</evidence>
<dbReference type="AlphaFoldDB" id="A0A949NFE9"/>
<organism evidence="1 2">
    <name type="scientific">Diplocloster agilis</name>
    <dbReference type="NCBI Taxonomy" id="2850323"/>
    <lineage>
        <taxon>Bacteria</taxon>
        <taxon>Bacillati</taxon>
        <taxon>Bacillota</taxon>
        <taxon>Clostridia</taxon>
        <taxon>Lachnospirales</taxon>
        <taxon>Lachnospiraceae</taxon>
        <taxon>Diplocloster</taxon>
    </lineage>
</organism>
<dbReference type="Proteomes" id="UP000712157">
    <property type="component" value="Unassembled WGS sequence"/>
</dbReference>
<comment type="caution">
    <text evidence="1">The sequence shown here is derived from an EMBL/GenBank/DDBJ whole genome shotgun (WGS) entry which is preliminary data.</text>
</comment>
<gene>
    <name evidence="1" type="ORF">KTH89_00920</name>
</gene>
<reference evidence="1" key="1">
    <citation type="submission" date="2021-06" db="EMBL/GenBank/DDBJ databases">
        <title>Description of novel taxa of the family Lachnospiraceae.</title>
        <authorList>
            <person name="Chaplin A.V."/>
            <person name="Sokolova S.R."/>
            <person name="Pikina A.P."/>
            <person name="Korzhanova M."/>
            <person name="Belova V."/>
            <person name="Korostin D."/>
            <person name="Efimov B.A."/>
        </authorList>
    </citation>
    <scope>NUCLEOTIDE SEQUENCE</scope>
    <source>
        <strain evidence="1">ASD5720</strain>
    </source>
</reference>
<name>A0A949NFE9_9FIRM</name>
<dbReference type="EMBL" id="JAHQCW010000001">
    <property type="protein sequence ID" value="MBU9735078.1"/>
    <property type="molecule type" value="Genomic_DNA"/>
</dbReference>
<sequence length="234" mass="26021">MTLKVANVESKSVSIELSEVTGDLALVKFHLLQGCLPATNSNYLGIWPAVEAVKGAAIPWDSAPSKTKKIQTDSEDSSVTMTHLDLTQGSYIIGYSVSAYQEVKPVNNFCASAFIPKLGQGVTYEYLSVNLSIRTILPKSIIIDYTTLPNYRPDHYNNWIGIWDITTDIYKDNPISYVQIESDMSKDYVALDDFTGISGHRYVAAYFMDGWSREVVNLSRRGIAATTYFDTVES</sequence>
<keyword evidence="2" id="KW-1185">Reference proteome</keyword>
<accession>A0A949NFE9</accession>
<dbReference type="RefSeq" id="WP_238720292.1">
    <property type="nucleotide sequence ID" value="NZ_JAHQCW010000001.1"/>
</dbReference>